<dbReference type="RefSeq" id="WP_163828998.1">
    <property type="nucleotide sequence ID" value="NZ_JAAGUZ010000030.1"/>
</dbReference>
<gene>
    <name evidence="2" type="ORF">GV789_12890</name>
</gene>
<proteinExistence type="predicted"/>
<feature type="chain" id="PRO_5027008641" evidence="1">
    <location>
        <begin position="31"/>
        <end position="138"/>
    </location>
</feature>
<dbReference type="Proteomes" id="UP000468928">
    <property type="component" value="Unassembled WGS sequence"/>
</dbReference>
<evidence type="ECO:0000313" key="3">
    <source>
        <dbReference type="Proteomes" id="UP000468928"/>
    </source>
</evidence>
<dbReference type="AlphaFoldDB" id="A0A6P1D415"/>
<comment type="caution">
    <text evidence="2">The sequence shown here is derived from an EMBL/GenBank/DDBJ whole genome shotgun (WGS) entry which is preliminary data.</text>
</comment>
<name>A0A6P1D415_9NOCA</name>
<evidence type="ECO:0000313" key="2">
    <source>
        <dbReference type="EMBL" id="NEW45345.1"/>
    </source>
</evidence>
<feature type="signal peptide" evidence="1">
    <location>
        <begin position="1"/>
        <end position="30"/>
    </location>
</feature>
<accession>A0A6P1D415</accession>
<keyword evidence="1" id="KW-0732">Signal</keyword>
<protein>
    <submittedName>
        <fullName evidence="2">Uncharacterized protein</fullName>
    </submittedName>
</protein>
<evidence type="ECO:0000256" key="1">
    <source>
        <dbReference type="SAM" id="SignalP"/>
    </source>
</evidence>
<organism evidence="2 3">
    <name type="scientific">Nocardia cyriacigeorgica</name>
    <dbReference type="NCBI Taxonomy" id="135487"/>
    <lineage>
        <taxon>Bacteria</taxon>
        <taxon>Bacillati</taxon>
        <taxon>Actinomycetota</taxon>
        <taxon>Actinomycetes</taxon>
        <taxon>Mycobacteriales</taxon>
        <taxon>Nocardiaceae</taxon>
        <taxon>Nocardia</taxon>
    </lineage>
</organism>
<sequence length="138" mass="14288">MHLGNKTTRSLIAAATVAVPLLAVAPIAAADSNPLNDAITLSSNGFCVGHIDFELIYGPNTPYFGLISALHGIGPCSVEVAVNWRNLDTGASGTVRQQIHGTGGTQIQFDPGPGHITGTLTTNAVHKPGSFDFQRTAP</sequence>
<dbReference type="EMBL" id="JAAGUZ010000030">
    <property type="protein sequence ID" value="NEW45345.1"/>
    <property type="molecule type" value="Genomic_DNA"/>
</dbReference>
<reference evidence="2 3" key="1">
    <citation type="submission" date="2020-01" db="EMBL/GenBank/DDBJ databases">
        <title>Genetics and antimicrobial susceptibilities of Nocardia species isolated from the soil; a comparison with species isolated from humans.</title>
        <authorList>
            <person name="Carrasco G."/>
            <person name="Monzon S."/>
            <person name="Sansegundo M."/>
            <person name="Garcia E."/>
            <person name="Garrido N."/>
            <person name="Medina M.J."/>
            <person name="Villalon P."/>
            <person name="Ramirez-Arocha A.C."/>
            <person name="Jimenez P."/>
            <person name="Cuesta I."/>
            <person name="Valdezate S."/>
        </authorList>
    </citation>
    <scope>NUCLEOTIDE SEQUENCE [LARGE SCALE GENOMIC DNA]</scope>
    <source>
        <strain evidence="2 3">CNM20110639</strain>
    </source>
</reference>